<keyword evidence="1" id="KW-0282">Flagellum</keyword>
<dbReference type="AlphaFoldDB" id="A0A8B4RZ42"/>
<gene>
    <name evidence="1" type="ORF">NCTC10698_00199</name>
</gene>
<accession>A0A8B4RZ42</accession>
<comment type="caution">
    <text evidence="1">The sequence shown here is derived from an EMBL/GenBank/DDBJ whole genome shotgun (WGS) entry which is preliminary data.</text>
</comment>
<evidence type="ECO:0000313" key="1">
    <source>
        <dbReference type="EMBL" id="SUY73509.1"/>
    </source>
</evidence>
<organism evidence="1 2">
    <name type="scientific">Comamonas testosteroni</name>
    <name type="common">Pseudomonas testosteroni</name>
    <dbReference type="NCBI Taxonomy" id="285"/>
    <lineage>
        <taxon>Bacteria</taxon>
        <taxon>Pseudomonadati</taxon>
        <taxon>Pseudomonadota</taxon>
        <taxon>Betaproteobacteria</taxon>
        <taxon>Burkholderiales</taxon>
        <taxon>Comamonadaceae</taxon>
        <taxon>Comamonas</taxon>
    </lineage>
</organism>
<reference evidence="1 2" key="1">
    <citation type="submission" date="2018-06" db="EMBL/GenBank/DDBJ databases">
        <authorList>
            <consortium name="Pathogen Informatics"/>
            <person name="Doyle S."/>
        </authorList>
    </citation>
    <scope>NUCLEOTIDE SEQUENCE [LARGE SCALE GENOMIC DNA]</scope>
    <source>
        <strain evidence="1 2">NCTC10698</strain>
    </source>
</reference>
<dbReference type="EMBL" id="UFXL01000001">
    <property type="protein sequence ID" value="SUY73509.1"/>
    <property type="molecule type" value="Genomic_DNA"/>
</dbReference>
<dbReference type="Proteomes" id="UP000255070">
    <property type="component" value="Unassembled WGS sequence"/>
</dbReference>
<keyword evidence="1" id="KW-0966">Cell projection</keyword>
<protein>
    <submittedName>
        <fullName evidence="1">Flagellar basal body-associated protein FliL</fullName>
    </submittedName>
</protein>
<name>A0A8B4RZ42_COMTE</name>
<proteinExistence type="predicted"/>
<dbReference type="GeneID" id="63996286"/>
<keyword evidence="2" id="KW-1185">Reference proteome</keyword>
<keyword evidence="1" id="KW-0969">Cilium</keyword>
<dbReference type="RefSeq" id="WP_003081782.1">
    <property type="nucleotide sequence ID" value="NZ_BBJZ01000034.1"/>
</dbReference>
<evidence type="ECO:0000313" key="2">
    <source>
        <dbReference type="Proteomes" id="UP000255070"/>
    </source>
</evidence>
<sequence length="153" mass="16702">MKKVVIGVVVAVLLCLGAAGGVWWWGQKQAAAVAEPAEVSGPSLDPRHASYVSLDKIVVMLKTDLGERMGNSYMSLDLVLRTDKSHEKALKAELPMLKGVAVRTLSQVELMQARGMSIDQWTELLSADLVAAYASHPDLRLFDKVMVSRLIIE</sequence>